<sequence length="191" mass="20883">SPCTSLKYYASVIRVCGVGAAAADREEEKEEQQRCLLWFLGAPREGCSIPSPLTSRTGTPLRGWFWDTGRRAGGGGGGESTSTIGTALARTNVDWQGTANAHIITANLPRVKREQVKVDVEVEDGSVLRINGEMTEEEGGHVAPVERRRGSFSLRFRLPENANMEGITCTLENWVLAVTVRSPQRPHHRVA</sequence>
<dbReference type="PANTHER" id="PTHR11527">
    <property type="entry name" value="HEAT-SHOCK PROTEIN 20 FAMILY MEMBER"/>
    <property type="match status" value="1"/>
</dbReference>
<protein>
    <recommendedName>
        <fullName evidence="4">SHSP domain-containing protein</fullName>
    </recommendedName>
</protein>
<reference evidence="5" key="1">
    <citation type="submission" date="2022-05" db="EMBL/GenBank/DDBJ databases">
        <title>The Musa troglodytarum L. genome provides insights into the mechanism of non-climacteric behaviour and enrichment of carotenoids.</title>
        <authorList>
            <person name="Wang J."/>
        </authorList>
    </citation>
    <scope>NUCLEOTIDE SEQUENCE</scope>
    <source>
        <tissue evidence="5">Leaf</tissue>
    </source>
</reference>
<name>A0A9E7GC99_9LILI</name>
<proteinExistence type="inferred from homology"/>
<dbReference type="InterPro" id="IPR031107">
    <property type="entry name" value="Small_HSP"/>
</dbReference>
<dbReference type="AlphaFoldDB" id="A0A9E7GC99"/>
<dbReference type="OrthoDB" id="1245404at2759"/>
<dbReference type="Proteomes" id="UP001055439">
    <property type="component" value="Chromosome 6"/>
</dbReference>
<keyword evidence="6" id="KW-1185">Reference proteome</keyword>
<dbReference type="SUPFAM" id="SSF49764">
    <property type="entry name" value="HSP20-like chaperones"/>
    <property type="match status" value="1"/>
</dbReference>
<dbReference type="InterPro" id="IPR002068">
    <property type="entry name" value="A-crystallin/Hsp20_dom"/>
</dbReference>
<gene>
    <name evidence="5" type="ORF">MUK42_22452</name>
</gene>
<dbReference type="EMBL" id="CP097508">
    <property type="protein sequence ID" value="URE12961.1"/>
    <property type="molecule type" value="Genomic_DNA"/>
</dbReference>
<evidence type="ECO:0000313" key="5">
    <source>
        <dbReference type="EMBL" id="URE12961.1"/>
    </source>
</evidence>
<evidence type="ECO:0000256" key="3">
    <source>
        <dbReference type="RuleBase" id="RU003616"/>
    </source>
</evidence>
<feature type="domain" description="SHSP" evidence="4">
    <location>
        <begin position="84"/>
        <end position="191"/>
    </location>
</feature>
<evidence type="ECO:0000256" key="2">
    <source>
        <dbReference type="PROSITE-ProRule" id="PRU00285"/>
    </source>
</evidence>
<dbReference type="Gene3D" id="2.60.40.790">
    <property type="match status" value="1"/>
</dbReference>
<keyword evidence="1" id="KW-0346">Stress response</keyword>
<dbReference type="PROSITE" id="PS01031">
    <property type="entry name" value="SHSP"/>
    <property type="match status" value="1"/>
</dbReference>
<evidence type="ECO:0000256" key="1">
    <source>
        <dbReference type="ARBA" id="ARBA00023016"/>
    </source>
</evidence>
<feature type="non-terminal residue" evidence="5">
    <location>
        <position position="1"/>
    </location>
</feature>
<dbReference type="Pfam" id="PF00011">
    <property type="entry name" value="HSP20"/>
    <property type="match status" value="1"/>
</dbReference>
<organism evidence="5 6">
    <name type="scientific">Musa troglodytarum</name>
    <name type="common">fe'i banana</name>
    <dbReference type="NCBI Taxonomy" id="320322"/>
    <lineage>
        <taxon>Eukaryota</taxon>
        <taxon>Viridiplantae</taxon>
        <taxon>Streptophyta</taxon>
        <taxon>Embryophyta</taxon>
        <taxon>Tracheophyta</taxon>
        <taxon>Spermatophyta</taxon>
        <taxon>Magnoliopsida</taxon>
        <taxon>Liliopsida</taxon>
        <taxon>Zingiberales</taxon>
        <taxon>Musaceae</taxon>
        <taxon>Musa</taxon>
    </lineage>
</organism>
<evidence type="ECO:0000313" key="6">
    <source>
        <dbReference type="Proteomes" id="UP001055439"/>
    </source>
</evidence>
<dbReference type="InterPro" id="IPR008978">
    <property type="entry name" value="HSP20-like_chaperone"/>
</dbReference>
<accession>A0A9E7GC99</accession>
<comment type="similarity">
    <text evidence="2 3">Belongs to the small heat shock protein (HSP20) family.</text>
</comment>
<evidence type="ECO:0000259" key="4">
    <source>
        <dbReference type="PROSITE" id="PS01031"/>
    </source>
</evidence>